<evidence type="ECO:0000256" key="1">
    <source>
        <dbReference type="ARBA" id="ARBA00004439"/>
    </source>
</evidence>
<dbReference type="InterPro" id="IPR007241">
    <property type="entry name" value="Autophagy-rel_prot_9"/>
</dbReference>
<evidence type="ECO:0000313" key="21">
    <source>
        <dbReference type="EMBL" id="ETW86122.1"/>
    </source>
</evidence>
<dbReference type="GO" id="GO:0000139">
    <property type="term" value="C:Golgi membrane"/>
    <property type="evidence" value="ECO:0007669"/>
    <property type="project" value="UniProtKB-SubCell"/>
</dbReference>
<keyword evidence="22" id="KW-1185">Reference proteome</keyword>
<keyword evidence="7 19" id="KW-0813">Transport</keyword>
<feature type="non-terminal residue" evidence="21">
    <location>
        <position position="1"/>
    </location>
</feature>
<comment type="catalytic activity">
    <reaction evidence="15">
        <text>a 1,2-diacyl-sn-glycero-3-phospho-L-serine(in) = a 1,2-diacyl-sn-glycero-3-phospho-L-serine(out)</text>
        <dbReference type="Rhea" id="RHEA:38663"/>
        <dbReference type="ChEBI" id="CHEBI:57262"/>
    </reaction>
</comment>
<name>W4KJU0_HETIT</name>
<evidence type="ECO:0000256" key="20">
    <source>
        <dbReference type="SAM" id="MobiDB-lite"/>
    </source>
</evidence>
<dbReference type="GO" id="GO:0061709">
    <property type="term" value="P:reticulophagy"/>
    <property type="evidence" value="ECO:0007669"/>
    <property type="project" value="TreeGrafter"/>
</dbReference>
<evidence type="ECO:0000256" key="11">
    <source>
        <dbReference type="ARBA" id="ARBA00023034"/>
    </source>
</evidence>
<feature type="transmembrane region" description="Helical" evidence="19">
    <location>
        <begin position="555"/>
        <end position="580"/>
    </location>
</feature>
<evidence type="ECO:0000256" key="19">
    <source>
        <dbReference type="RuleBase" id="RU364027"/>
    </source>
</evidence>
<evidence type="ECO:0000256" key="13">
    <source>
        <dbReference type="ARBA" id="ARBA00023136"/>
    </source>
</evidence>
<dbReference type="RefSeq" id="XP_009542895.1">
    <property type="nucleotide sequence ID" value="XM_009544600.1"/>
</dbReference>
<evidence type="ECO:0000256" key="6">
    <source>
        <dbReference type="ARBA" id="ARBA00018074"/>
    </source>
</evidence>
<feature type="transmembrane region" description="Helical" evidence="19">
    <location>
        <begin position="370"/>
        <end position="394"/>
    </location>
</feature>
<dbReference type="GeneID" id="20669075"/>
<evidence type="ECO:0000256" key="14">
    <source>
        <dbReference type="ARBA" id="ARBA00023329"/>
    </source>
</evidence>
<evidence type="ECO:0000256" key="5">
    <source>
        <dbReference type="ARBA" id="ARBA00006185"/>
    </source>
</evidence>
<evidence type="ECO:0000256" key="17">
    <source>
        <dbReference type="ARBA" id="ARBA00024621"/>
    </source>
</evidence>
<dbReference type="PANTHER" id="PTHR13038:SF10">
    <property type="entry name" value="AUTOPHAGY-RELATED PROTEIN 9"/>
    <property type="match status" value="1"/>
</dbReference>
<dbReference type="GO" id="GO:0006869">
    <property type="term" value="P:lipid transport"/>
    <property type="evidence" value="ECO:0007669"/>
    <property type="project" value="UniProtKB-KW"/>
</dbReference>
<evidence type="ECO:0000256" key="16">
    <source>
        <dbReference type="ARBA" id="ARBA00024615"/>
    </source>
</evidence>
<evidence type="ECO:0000256" key="9">
    <source>
        <dbReference type="ARBA" id="ARBA00022989"/>
    </source>
</evidence>
<dbReference type="GO" id="GO:0005789">
    <property type="term" value="C:endoplasmic reticulum membrane"/>
    <property type="evidence" value="ECO:0007669"/>
    <property type="project" value="UniProtKB-SubCell"/>
</dbReference>
<dbReference type="STRING" id="747525.W4KJU0"/>
<keyword evidence="12 19" id="KW-0445">Lipid transport</keyword>
<reference evidence="21 22" key="1">
    <citation type="journal article" date="2012" name="New Phytol.">
        <title>Insight into trade-off between wood decay and parasitism from the genome of a fungal forest pathogen.</title>
        <authorList>
            <person name="Olson A."/>
            <person name="Aerts A."/>
            <person name="Asiegbu F."/>
            <person name="Belbahri L."/>
            <person name="Bouzid O."/>
            <person name="Broberg A."/>
            <person name="Canback B."/>
            <person name="Coutinho P.M."/>
            <person name="Cullen D."/>
            <person name="Dalman K."/>
            <person name="Deflorio G."/>
            <person name="van Diepen L.T."/>
            <person name="Dunand C."/>
            <person name="Duplessis S."/>
            <person name="Durling M."/>
            <person name="Gonthier P."/>
            <person name="Grimwood J."/>
            <person name="Fossdal C.G."/>
            <person name="Hansson D."/>
            <person name="Henrissat B."/>
            <person name="Hietala A."/>
            <person name="Himmelstrand K."/>
            <person name="Hoffmeister D."/>
            <person name="Hogberg N."/>
            <person name="James T.Y."/>
            <person name="Karlsson M."/>
            <person name="Kohler A."/>
            <person name="Kues U."/>
            <person name="Lee Y.H."/>
            <person name="Lin Y.C."/>
            <person name="Lind M."/>
            <person name="Lindquist E."/>
            <person name="Lombard V."/>
            <person name="Lucas S."/>
            <person name="Lunden K."/>
            <person name="Morin E."/>
            <person name="Murat C."/>
            <person name="Park J."/>
            <person name="Raffaello T."/>
            <person name="Rouze P."/>
            <person name="Salamov A."/>
            <person name="Schmutz J."/>
            <person name="Solheim H."/>
            <person name="Stahlberg J."/>
            <person name="Velez H."/>
            <person name="de Vries R.P."/>
            <person name="Wiebenga A."/>
            <person name="Woodward S."/>
            <person name="Yakovlev I."/>
            <person name="Garbelotto M."/>
            <person name="Martin F."/>
            <person name="Grigoriev I.V."/>
            <person name="Stenlid J."/>
        </authorList>
    </citation>
    <scope>NUCLEOTIDE SEQUENCE [LARGE SCALE GENOMIC DNA]</scope>
    <source>
        <strain evidence="21 22">TC 32-1</strain>
    </source>
</reference>
<comment type="catalytic activity">
    <reaction evidence="18">
        <text>a 1,2-diacyl-sn-glycero-3-phosphocholine(in) = a 1,2-diacyl-sn-glycero-3-phosphocholine(out)</text>
        <dbReference type="Rhea" id="RHEA:38571"/>
        <dbReference type="ChEBI" id="CHEBI:57643"/>
    </reaction>
</comment>
<feature type="transmembrane region" description="Helical" evidence="19">
    <location>
        <begin position="453"/>
        <end position="473"/>
    </location>
</feature>
<keyword evidence="10 19" id="KW-0072">Autophagy</keyword>
<evidence type="ECO:0000313" key="22">
    <source>
        <dbReference type="Proteomes" id="UP000030671"/>
    </source>
</evidence>
<dbReference type="HOGENOM" id="CLU_006200_1_1_1"/>
<evidence type="ECO:0000256" key="8">
    <source>
        <dbReference type="ARBA" id="ARBA00022692"/>
    </source>
</evidence>
<dbReference type="OrthoDB" id="2020634at2759"/>
<accession>W4KJU0</accession>
<proteinExistence type="inferred from homology"/>
<keyword evidence="9 19" id="KW-1133">Transmembrane helix</keyword>
<dbReference type="GO" id="GO:0000422">
    <property type="term" value="P:autophagy of mitochondrion"/>
    <property type="evidence" value="ECO:0007669"/>
    <property type="project" value="TreeGrafter"/>
</dbReference>
<dbReference type="Proteomes" id="UP000030671">
    <property type="component" value="Unassembled WGS sequence"/>
</dbReference>
<evidence type="ECO:0000256" key="12">
    <source>
        <dbReference type="ARBA" id="ARBA00023055"/>
    </source>
</evidence>
<evidence type="ECO:0000256" key="3">
    <source>
        <dbReference type="ARBA" id="ARBA00004511"/>
    </source>
</evidence>
<gene>
    <name evidence="21" type="ORF">HETIRDRAFT_244995</name>
</gene>
<comment type="subcellular location">
    <subcellularLocation>
        <location evidence="1">Cytoplasmic vesicle membrane</location>
        <topology evidence="1">Multi-pass membrane protein</topology>
    </subcellularLocation>
    <subcellularLocation>
        <location evidence="2">Endoplasmic reticulum membrane</location>
        <topology evidence="2">Multi-pass membrane protein</topology>
    </subcellularLocation>
    <subcellularLocation>
        <location evidence="4">Golgi apparatus membrane</location>
        <topology evidence="4">Multi-pass membrane protein</topology>
    </subcellularLocation>
    <subcellularLocation>
        <location evidence="3 19">Preautophagosomal structure membrane</location>
        <topology evidence="3 19">Multi-pass membrane protein</topology>
    </subcellularLocation>
</comment>
<organism evidence="21 22">
    <name type="scientific">Heterobasidion irregulare (strain TC 32-1)</name>
    <dbReference type="NCBI Taxonomy" id="747525"/>
    <lineage>
        <taxon>Eukaryota</taxon>
        <taxon>Fungi</taxon>
        <taxon>Dikarya</taxon>
        <taxon>Basidiomycota</taxon>
        <taxon>Agaricomycotina</taxon>
        <taxon>Agaricomycetes</taxon>
        <taxon>Russulales</taxon>
        <taxon>Bondarzewiaceae</taxon>
        <taxon>Heterobasidion</taxon>
        <taxon>Heterobasidion annosum species complex</taxon>
    </lineage>
</organism>
<keyword evidence="11" id="KW-0333">Golgi apparatus</keyword>
<comment type="catalytic activity">
    <reaction evidence="16">
        <text>a 1,2-diacyl-sn-glycero-3-phosphoethanolamine(in) = a 1,2-diacyl-sn-glycero-3-phosphoethanolamine(out)</text>
        <dbReference type="Rhea" id="RHEA:38895"/>
        <dbReference type="ChEBI" id="CHEBI:64612"/>
    </reaction>
</comment>
<dbReference type="Pfam" id="PF04109">
    <property type="entry name" value="ATG9"/>
    <property type="match status" value="1"/>
</dbReference>
<dbReference type="GO" id="GO:0034045">
    <property type="term" value="C:phagophore assembly site membrane"/>
    <property type="evidence" value="ECO:0007669"/>
    <property type="project" value="UniProtKB-SubCell"/>
</dbReference>
<evidence type="ECO:0000256" key="18">
    <source>
        <dbReference type="ARBA" id="ARBA00024631"/>
    </source>
</evidence>
<dbReference type="eggNOG" id="KOG2173">
    <property type="taxonomic scope" value="Eukaryota"/>
</dbReference>
<dbReference type="AlphaFoldDB" id="W4KJU0"/>
<dbReference type="InParanoid" id="W4KJU0"/>
<feature type="region of interest" description="Disordered" evidence="20">
    <location>
        <begin position="1"/>
        <end position="107"/>
    </location>
</feature>
<comment type="function">
    <text evidence="19">Phospholipid scramblase involved in autophagy. Cycles between the preautophagosomal structure/phagophore assembly site (PAS) and the cytoplasmic vesicle pool and supplies membrane for the growing autophagosome. Lipid scramblase activity plays a key role in preautophagosomal structure/phagophore assembly by distributing the phospholipids that arrive through ATG2 from the cytoplasmic to the luminal leaflet of the bilayer, thereby driving autophagosomal membrane expansion.</text>
</comment>
<feature type="compositionally biased region" description="Basic and acidic residues" evidence="20">
    <location>
        <begin position="9"/>
        <end position="18"/>
    </location>
</feature>
<feature type="compositionally biased region" description="Pro residues" evidence="20">
    <location>
        <begin position="37"/>
        <end position="48"/>
    </location>
</feature>
<evidence type="ECO:0000256" key="7">
    <source>
        <dbReference type="ARBA" id="ARBA00022448"/>
    </source>
</evidence>
<comment type="catalytic activity">
    <reaction evidence="17">
        <text>a 1,2-diacyl-sn-glycero-3-phospho-(1D-myo-inositol-3-phosphate)(in) = a 1,2-diacyl-sn-glycero-3-phospho-(1D-myo-inositol-3-phosphate)(out)</text>
        <dbReference type="Rhea" id="RHEA:67920"/>
        <dbReference type="ChEBI" id="CHEBI:58088"/>
    </reaction>
</comment>
<evidence type="ECO:0000256" key="2">
    <source>
        <dbReference type="ARBA" id="ARBA00004477"/>
    </source>
</evidence>
<evidence type="ECO:0000256" key="15">
    <source>
        <dbReference type="ARBA" id="ARBA00024479"/>
    </source>
</evidence>
<feature type="transmembrane region" description="Helical" evidence="19">
    <location>
        <begin position="190"/>
        <end position="211"/>
    </location>
</feature>
<feature type="transmembrane region" description="Helical" evidence="19">
    <location>
        <begin position="493"/>
        <end position="511"/>
    </location>
</feature>
<dbReference type="KEGG" id="hir:HETIRDRAFT_244995"/>
<evidence type="ECO:0000256" key="4">
    <source>
        <dbReference type="ARBA" id="ARBA00004653"/>
    </source>
</evidence>
<feature type="transmembrane region" description="Helical" evidence="19">
    <location>
        <begin position="149"/>
        <end position="169"/>
    </location>
</feature>
<dbReference type="PANTHER" id="PTHR13038">
    <property type="entry name" value="APG9 AUTOPHAGY 9"/>
    <property type="match status" value="1"/>
</dbReference>
<dbReference type="GO" id="GO:0030659">
    <property type="term" value="C:cytoplasmic vesicle membrane"/>
    <property type="evidence" value="ECO:0007669"/>
    <property type="project" value="UniProtKB-SubCell"/>
</dbReference>
<protein>
    <recommendedName>
        <fullName evidence="6 19">Autophagy-related protein 9</fullName>
    </recommendedName>
</protein>
<feature type="non-terminal residue" evidence="21">
    <location>
        <position position="843"/>
    </location>
</feature>
<keyword evidence="8 19" id="KW-0812">Transmembrane</keyword>
<keyword evidence="14" id="KW-0968">Cytoplasmic vesicle</keyword>
<feature type="compositionally biased region" description="Pro residues" evidence="20">
    <location>
        <begin position="94"/>
        <end position="105"/>
    </location>
</feature>
<dbReference type="GO" id="GO:0034727">
    <property type="term" value="P:piecemeal microautophagy of the nucleus"/>
    <property type="evidence" value="ECO:0007669"/>
    <property type="project" value="TreeGrafter"/>
</dbReference>
<dbReference type="EMBL" id="KI925455">
    <property type="protein sequence ID" value="ETW86122.1"/>
    <property type="molecule type" value="Genomic_DNA"/>
</dbReference>
<keyword evidence="13 19" id="KW-0472">Membrane</keyword>
<dbReference type="GO" id="GO:0005776">
    <property type="term" value="C:autophagosome"/>
    <property type="evidence" value="ECO:0007669"/>
    <property type="project" value="TreeGrafter"/>
</dbReference>
<dbReference type="FunCoup" id="W4KJU0">
    <property type="interactions" value="266"/>
</dbReference>
<evidence type="ECO:0000256" key="10">
    <source>
        <dbReference type="ARBA" id="ARBA00023006"/>
    </source>
</evidence>
<dbReference type="GO" id="GO:0034497">
    <property type="term" value="P:protein localization to phagophore assembly site"/>
    <property type="evidence" value="ECO:0007669"/>
    <property type="project" value="TreeGrafter"/>
</dbReference>
<comment type="similarity">
    <text evidence="5 19">Belongs to the ATG9 family.</text>
</comment>
<sequence length="843" mass="94816">ETSVLRPNIHYEDKIHEESESDDEVPQSFMIEAPSARRPPQPSVPPNPSRLGKGKERETRGPPSLPMFVGGVDVTRMSVPPRPSELDSDHARSPPSPPSTQPPRQMPGLDAYERALWNWVNVYNLDAFLQEVYYYYEGKGIYSIALARGLNLLTVGFVISFSTFLLRCVDYSRIRPERVTRLSDVVVDRCVSKFSGFTLLFFLLFCAFYLWQIASFVSSTMRLVDMYRFYTYLLRIPDEDIQTISWPEIVRRIAAIRDSNPLTALSSRPRDTDGAKLDAHDIANRIMRQENFLIALFNKEVLDLRVPLPAGLERIVAPEEGKGRTLTRALEWNLRFCLMEYLFDQRGRVRKVFLKSKNRAALIEGLRRRFIFMGILNAIFAPFIVLYLLMYSFFRYFEEYHKNPSSIGGRAYTPFAQWKFREFNELPHLFTRRLDESYPTANMYIGQFPNEKVAIVMRFVAFVAGSFAAVLLLASVLDPDIFLQLEITPHRTVIFYISLFGGVLAVARGMIPEDNRVFDSEMLMMEVVNYTHYMPDEWKNQLHSKKVHQSFGELFAMKIVTFAKELISVVLTPFILWFSLPECAPAIIDFFREFTVHVDGLGFVCSFAVFDFQRHGNVKFGAPTEVKDKRLMSNEGKMEKSFLNFKAAHPEWVPSDPSGSLYLSRMADFTARRRQPPPAPPPLEQQDLAATLRTDEQLASRAKEYERALQESQSAAVARRRFGTGSVLLNSSANGGLGMGQSQPGASTIFQSTIGGMAMAQTAVLGDSDGSIAPAGLRGGSGGSEEIALEDRAVDGGVGSALGESYVDGTARRGRAVAPGLSMQEEEEEVADGGVLGLLAQIY</sequence>